<keyword evidence="3" id="KW-0731">Sigma factor</keyword>
<dbReference type="GO" id="GO:0003677">
    <property type="term" value="F:DNA binding"/>
    <property type="evidence" value="ECO:0007669"/>
    <property type="project" value="UniProtKB-KW"/>
</dbReference>
<dbReference type="GO" id="GO:0006352">
    <property type="term" value="P:DNA-templated transcription initiation"/>
    <property type="evidence" value="ECO:0007669"/>
    <property type="project" value="InterPro"/>
</dbReference>
<keyword evidence="4" id="KW-0238">DNA-binding</keyword>
<dbReference type="InterPro" id="IPR013324">
    <property type="entry name" value="RNA_pol_sigma_r3/r4-like"/>
</dbReference>
<dbReference type="Gene3D" id="1.10.1740.10">
    <property type="match status" value="1"/>
</dbReference>
<dbReference type="GO" id="GO:0016987">
    <property type="term" value="F:sigma factor activity"/>
    <property type="evidence" value="ECO:0007669"/>
    <property type="project" value="UniProtKB-KW"/>
</dbReference>
<dbReference type="EMBL" id="MHKK01000015">
    <property type="protein sequence ID" value="OGY90174.1"/>
    <property type="molecule type" value="Genomic_DNA"/>
</dbReference>
<dbReference type="InterPro" id="IPR014284">
    <property type="entry name" value="RNA_pol_sigma-70_dom"/>
</dbReference>
<feature type="domain" description="RNA polymerase sigma factor 70 region 4 type 2" evidence="7">
    <location>
        <begin position="122"/>
        <end position="172"/>
    </location>
</feature>
<evidence type="ECO:0000313" key="9">
    <source>
        <dbReference type="Proteomes" id="UP000177817"/>
    </source>
</evidence>
<dbReference type="InterPro" id="IPR036388">
    <property type="entry name" value="WH-like_DNA-bd_sf"/>
</dbReference>
<reference evidence="8 9" key="1">
    <citation type="journal article" date="2016" name="Nat. Commun.">
        <title>Thousands of microbial genomes shed light on interconnected biogeochemical processes in an aquifer system.</title>
        <authorList>
            <person name="Anantharaman K."/>
            <person name="Brown C.T."/>
            <person name="Hug L.A."/>
            <person name="Sharon I."/>
            <person name="Castelle C.J."/>
            <person name="Probst A.J."/>
            <person name="Thomas B.C."/>
            <person name="Singh A."/>
            <person name="Wilkins M.J."/>
            <person name="Karaoz U."/>
            <person name="Brodie E.L."/>
            <person name="Williams K.H."/>
            <person name="Hubbard S.S."/>
            <person name="Banfield J.F."/>
        </authorList>
    </citation>
    <scope>NUCLEOTIDE SEQUENCE [LARGE SCALE GENOMIC DNA]</scope>
</reference>
<evidence type="ECO:0000259" key="6">
    <source>
        <dbReference type="Pfam" id="PF04542"/>
    </source>
</evidence>
<dbReference type="Gene3D" id="1.10.10.10">
    <property type="entry name" value="Winged helix-like DNA-binding domain superfamily/Winged helix DNA-binding domain"/>
    <property type="match status" value="1"/>
</dbReference>
<dbReference type="AlphaFoldDB" id="A0A1G2BLX2"/>
<evidence type="ECO:0000256" key="1">
    <source>
        <dbReference type="ARBA" id="ARBA00010641"/>
    </source>
</evidence>
<gene>
    <name evidence="8" type="ORF">A2677_04055</name>
</gene>
<comment type="similarity">
    <text evidence="1">Belongs to the sigma-70 factor family. ECF subfamily.</text>
</comment>
<accession>A0A1G2BLX2</accession>
<protein>
    <recommendedName>
        <fullName evidence="10">RNA polymerase sigma factor</fullName>
    </recommendedName>
</protein>
<feature type="domain" description="RNA polymerase sigma-70 region 2" evidence="6">
    <location>
        <begin position="28"/>
        <end position="95"/>
    </location>
</feature>
<dbReference type="InterPro" id="IPR013249">
    <property type="entry name" value="RNA_pol_sigma70_r4_t2"/>
</dbReference>
<dbReference type="Pfam" id="PF04542">
    <property type="entry name" value="Sigma70_r2"/>
    <property type="match status" value="1"/>
</dbReference>
<proteinExistence type="inferred from homology"/>
<keyword evidence="5" id="KW-0804">Transcription</keyword>
<evidence type="ECO:0000313" key="8">
    <source>
        <dbReference type="EMBL" id="OGY90174.1"/>
    </source>
</evidence>
<sequence>MKGIKNSLKERIALLRIRQGDAEAFGFIYDSYIDRIHRYVAFRISDAGLVHDLIQDVFLETWEYLVSKRPVDNIRSFLYRVAHNKIVDYYRTRERQAALITDLPDEQPIQNQLEATVDLVLIKKSIVHLKSEYQDVIVLRFIEGLNIAEISAVMSKEPPAIRVLLHRALASLRQVVGGKEEK</sequence>
<dbReference type="InterPro" id="IPR013325">
    <property type="entry name" value="RNA_pol_sigma_r2"/>
</dbReference>
<name>A0A1G2BLX2_9BACT</name>
<dbReference type="InterPro" id="IPR007627">
    <property type="entry name" value="RNA_pol_sigma70_r2"/>
</dbReference>
<dbReference type="NCBIfam" id="TIGR02937">
    <property type="entry name" value="sigma70-ECF"/>
    <property type="match status" value="1"/>
</dbReference>
<evidence type="ECO:0000256" key="4">
    <source>
        <dbReference type="ARBA" id="ARBA00023125"/>
    </source>
</evidence>
<dbReference type="SUPFAM" id="SSF88946">
    <property type="entry name" value="Sigma2 domain of RNA polymerase sigma factors"/>
    <property type="match status" value="1"/>
</dbReference>
<evidence type="ECO:0000259" key="7">
    <source>
        <dbReference type="Pfam" id="PF08281"/>
    </source>
</evidence>
<dbReference type="Pfam" id="PF08281">
    <property type="entry name" value="Sigma70_r4_2"/>
    <property type="match status" value="1"/>
</dbReference>
<dbReference type="InterPro" id="IPR039425">
    <property type="entry name" value="RNA_pol_sigma-70-like"/>
</dbReference>
<keyword evidence="2" id="KW-0805">Transcription regulation</keyword>
<evidence type="ECO:0008006" key="10">
    <source>
        <dbReference type="Google" id="ProtNLM"/>
    </source>
</evidence>
<dbReference type="SUPFAM" id="SSF88659">
    <property type="entry name" value="Sigma3 and sigma4 domains of RNA polymerase sigma factors"/>
    <property type="match status" value="1"/>
</dbReference>
<comment type="caution">
    <text evidence="8">The sequence shown here is derived from an EMBL/GenBank/DDBJ whole genome shotgun (WGS) entry which is preliminary data.</text>
</comment>
<evidence type="ECO:0000256" key="5">
    <source>
        <dbReference type="ARBA" id="ARBA00023163"/>
    </source>
</evidence>
<dbReference type="PANTHER" id="PTHR43133">
    <property type="entry name" value="RNA POLYMERASE ECF-TYPE SIGMA FACTO"/>
    <property type="match status" value="1"/>
</dbReference>
<evidence type="ECO:0000256" key="2">
    <source>
        <dbReference type="ARBA" id="ARBA00023015"/>
    </source>
</evidence>
<organism evidence="8 9">
    <name type="scientific">Candidatus Komeilibacteria bacterium RIFCSPHIGHO2_01_FULL_52_14</name>
    <dbReference type="NCBI Taxonomy" id="1798549"/>
    <lineage>
        <taxon>Bacteria</taxon>
        <taxon>Candidatus Komeiliibacteriota</taxon>
    </lineage>
</organism>
<dbReference type="Proteomes" id="UP000177817">
    <property type="component" value="Unassembled WGS sequence"/>
</dbReference>
<evidence type="ECO:0000256" key="3">
    <source>
        <dbReference type="ARBA" id="ARBA00023082"/>
    </source>
</evidence>
<dbReference type="PANTHER" id="PTHR43133:SF52">
    <property type="entry name" value="ECF RNA POLYMERASE SIGMA FACTOR SIGL"/>
    <property type="match status" value="1"/>
</dbReference>